<evidence type="ECO:0000256" key="11">
    <source>
        <dbReference type="ARBA" id="ARBA00084087"/>
    </source>
</evidence>
<comment type="catalytic activity">
    <reaction evidence="8">
        <text>NAD(+) + NADPH + H(+)(in) = NADH + NADP(+) + H(+)(out)</text>
        <dbReference type="Rhea" id="RHEA:47992"/>
        <dbReference type="ChEBI" id="CHEBI:15378"/>
        <dbReference type="ChEBI" id="CHEBI:57540"/>
        <dbReference type="ChEBI" id="CHEBI:57783"/>
        <dbReference type="ChEBI" id="CHEBI:57945"/>
        <dbReference type="ChEBI" id="CHEBI:58349"/>
        <dbReference type="EC" id="7.1.1.1"/>
    </reaction>
</comment>
<dbReference type="PANTHER" id="PTHR10160">
    <property type="entry name" value="NAD(P) TRANSHYDROGENASE"/>
    <property type="match status" value="1"/>
</dbReference>
<accession>A0A0S4MSU0</accession>
<dbReference type="GO" id="GO:0005886">
    <property type="term" value="C:plasma membrane"/>
    <property type="evidence" value="ECO:0007669"/>
    <property type="project" value="TreeGrafter"/>
</dbReference>
<evidence type="ECO:0000256" key="10">
    <source>
        <dbReference type="ARBA" id="ARBA00076996"/>
    </source>
</evidence>
<dbReference type="SUPFAM" id="SSF52283">
    <property type="entry name" value="Formate/glycerate dehydrogenase catalytic domain-like"/>
    <property type="match status" value="1"/>
</dbReference>
<evidence type="ECO:0000313" key="14">
    <source>
        <dbReference type="EMBL" id="CUU01797.1"/>
    </source>
</evidence>
<keyword evidence="5" id="KW-0521">NADP</keyword>
<dbReference type="GO" id="GO:0016491">
    <property type="term" value="F:oxidoreductase activity"/>
    <property type="evidence" value="ECO:0007669"/>
    <property type="project" value="InterPro"/>
</dbReference>
<dbReference type="Proteomes" id="UP000320623">
    <property type="component" value="Unassembled WGS sequence"/>
</dbReference>
<dbReference type="SMART" id="SM01002">
    <property type="entry name" value="AlaDh_PNT_C"/>
    <property type="match status" value="1"/>
</dbReference>
<dbReference type="InterPro" id="IPR007886">
    <property type="entry name" value="AlaDH/PNT_N"/>
</dbReference>
<gene>
    <name evidence="14" type="ORF">JGI1_00339</name>
</gene>
<evidence type="ECO:0000313" key="15">
    <source>
        <dbReference type="Proteomes" id="UP000320623"/>
    </source>
</evidence>
<dbReference type="PROSITE" id="PS00837">
    <property type="entry name" value="ALADH_PNT_2"/>
    <property type="match status" value="1"/>
</dbReference>
<name>A0A0S4MSU0_9BACT</name>
<comment type="function">
    <text evidence="1">The transhydrogenation between NADH and NADP is coupled to respiration and ATP hydrolysis and functions as a proton pump across the membrane.</text>
</comment>
<dbReference type="SMART" id="SM01003">
    <property type="entry name" value="AlaDh_PNT_N"/>
    <property type="match status" value="1"/>
</dbReference>
<evidence type="ECO:0000256" key="5">
    <source>
        <dbReference type="ARBA" id="ARBA00022857"/>
    </source>
</evidence>
<feature type="domain" description="Alanine dehydrogenase/pyridine nucleotide transhydrogenase NAD(H)-binding" evidence="12">
    <location>
        <begin position="155"/>
        <end position="320"/>
    </location>
</feature>
<dbReference type="PANTHER" id="PTHR10160:SF19">
    <property type="entry name" value="PROTON-TRANSLOCATING NAD(P)(+) TRANSHYDROGENASE"/>
    <property type="match status" value="1"/>
</dbReference>
<dbReference type="STRING" id="1643428.GCA_001442855_00326"/>
<dbReference type="NCBIfam" id="NF006942">
    <property type="entry name" value="PRK09424.1"/>
    <property type="match status" value="1"/>
</dbReference>
<evidence type="ECO:0000256" key="4">
    <source>
        <dbReference type="ARBA" id="ARBA00022741"/>
    </source>
</evidence>
<reference evidence="15" key="1">
    <citation type="submission" date="2015-11" db="EMBL/GenBank/DDBJ databases">
        <authorList>
            <person name="Varghese N."/>
        </authorList>
    </citation>
    <scope>NUCLEOTIDE SEQUENCE [LARGE SCALE GENOMIC DNA]</scope>
</reference>
<sequence length="379" mass="40838">MIKIGVPKETYPGETRVALIPANISQFQKAGAEVLIESGAGERAGYLDSEYLSKGAQIVKSREEIFSNADVILQVRAVGANPFEGSKDIALMREGQILIGFMEPFFAKEIVEKVAQKGVISFALELLPRTSRAQTMDVLSSMATISGYKAVLMAANYLPKMFPMLTTAAGTILPAQVFVIGAGVAGLQAIATAKRLGAVVRAYDIRPATKQEVESLGAKFVELGLETQEAEDKRGYAKDMGDEFYKKQREMLTKVIAESDVVISTAVVPGKKAPVLITEEMVKGMKPGSVIVDLAAERGGNCELTEAGKTIQKYGVTIIGPVNVPASVPFHASQMYSKNITNFCMLFIKNGKIELNLQDDILSSTLLTKDGKVVNSIFD</sequence>
<keyword evidence="15" id="KW-1185">Reference proteome</keyword>
<dbReference type="EMBL" id="FAOO01000002">
    <property type="protein sequence ID" value="CUU01797.1"/>
    <property type="molecule type" value="Genomic_DNA"/>
</dbReference>
<dbReference type="InterPro" id="IPR007698">
    <property type="entry name" value="AlaDH/PNT_NAD(H)-bd"/>
</dbReference>
<evidence type="ECO:0000256" key="7">
    <source>
        <dbReference type="ARBA" id="ARBA00023027"/>
    </source>
</evidence>
<evidence type="ECO:0000256" key="6">
    <source>
        <dbReference type="ARBA" id="ARBA00022967"/>
    </source>
</evidence>
<evidence type="ECO:0000259" key="12">
    <source>
        <dbReference type="SMART" id="SM01002"/>
    </source>
</evidence>
<keyword evidence="4" id="KW-0547">Nucleotide-binding</keyword>
<dbReference type="InterPro" id="IPR008143">
    <property type="entry name" value="Ala_DH/PNT_CS2"/>
</dbReference>
<dbReference type="RefSeq" id="WP_140944141.1">
    <property type="nucleotide sequence ID" value="NZ_FAOO01000002.1"/>
</dbReference>
<dbReference type="Pfam" id="PF01262">
    <property type="entry name" value="AlaDh_PNT_C"/>
    <property type="match status" value="1"/>
</dbReference>
<feature type="domain" description="Alanine dehydrogenase/pyridine nucleotide transhydrogenase N-terminal" evidence="13">
    <location>
        <begin position="5"/>
        <end position="146"/>
    </location>
</feature>
<evidence type="ECO:0000259" key="13">
    <source>
        <dbReference type="SMART" id="SM01003"/>
    </source>
</evidence>
<keyword evidence="6" id="KW-1278">Translocase</keyword>
<dbReference type="GO" id="GO:0006740">
    <property type="term" value="P:NADPH regeneration"/>
    <property type="evidence" value="ECO:0007669"/>
    <property type="project" value="TreeGrafter"/>
</dbReference>
<evidence type="ECO:0000256" key="1">
    <source>
        <dbReference type="ARBA" id="ARBA00003943"/>
    </source>
</evidence>
<evidence type="ECO:0000256" key="9">
    <source>
        <dbReference type="ARBA" id="ARBA00071353"/>
    </source>
</evidence>
<dbReference type="Gene3D" id="3.40.50.720">
    <property type="entry name" value="NAD(P)-binding Rossmann-like Domain"/>
    <property type="match status" value="2"/>
</dbReference>
<evidence type="ECO:0000256" key="3">
    <source>
        <dbReference type="ARBA" id="ARBA00012943"/>
    </source>
</evidence>
<protein>
    <recommendedName>
        <fullName evidence="9">NAD(P) transhydrogenase subunit alpha part 1</fullName>
        <ecNumber evidence="3">7.1.1.1</ecNumber>
    </recommendedName>
    <alternativeName>
        <fullName evidence="11">Nicotinamide nucleotide transhydrogenase subunit alpha 1</fullName>
    </alternativeName>
    <alternativeName>
        <fullName evidence="10">Pyridine nucleotide transhydrogenase subunit alpha 1</fullName>
    </alternativeName>
</protein>
<dbReference type="OrthoDB" id="9804592at2"/>
<comment type="similarity">
    <text evidence="2">Belongs to the AlaDH/PNT family.</text>
</comment>
<dbReference type="InterPro" id="IPR036291">
    <property type="entry name" value="NAD(P)-bd_dom_sf"/>
</dbReference>
<dbReference type="Pfam" id="PF05222">
    <property type="entry name" value="AlaDh_PNT_N"/>
    <property type="match status" value="1"/>
</dbReference>
<dbReference type="SUPFAM" id="SSF51735">
    <property type="entry name" value="NAD(P)-binding Rossmann-fold domains"/>
    <property type="match status" value="1"/>
</dbReference>
<organism evidence="14 15">
    <name type="scientific">Candidatus Thermokryptus mobilis</name>
    <dbReference type="NCBI Taxonomy" id="1643428"/>
    <lineage>
        <taxon>Bacteria</taxon>
        <taxon>Pseudomonadati</taxon>
        <taxon>Candidatus Kryptoniota</taxon>
        <taxon>Candidatus Thermokryptus</taxon>
    </lineage>
</organism>
<evidence type="ECO:0000256" key="2">
    <source>
        <dbReference type="ARBA" id="ARBA00005689"/>
    </source>
</evidence>
<dbReference type="GO" id="GO:0050661">
    <property type="term" value="F:NADP binding"/>
    <property type="evidence" value="ECO:0007669"/>
    <property type="project" value="TreeGrafter"/>
</dbReference>
<dbReference type="EC" id="7.1.1.1" evidence="3"/>
<dbReference type="AlphaFoldDB" id="A0A0S4MSU0"/>
<dbReference type="CDD" id="cd05304">
    <property type="entry name" value="Rubrum_tdh"/>
    <property type="match status" value="1"/>
</dbReference>
<proteinExistence type="inferred from homology"/>
<dbReference type="GO" id="GO:0008750">
    <property type="term" value="F:proton-translocating NAD(P)+ transhydrogenase activity"/>
    <property type="evidence" value="ECO:0007669"/>
    <property type="project" value="UniProtKB-EC"/>
</dbReference>
<evidence type="ECO:0000256" key="8">
    <source>
        <dbReference type="ARBA" id="ARBA00048202"/>
    </source>
</evidence>
<dbReference type="FunFam" id="3.40.50.720:FF:000188">
    <property type="entry name" value="NAD(P) transhydrogenase alpha subunit 1"/>
    <property type="match status" value="1"/>
</dbReference>
<keyword evidence="7" id="KW-0520">NAD</keyword>